<keyword evidence="1" id="KW-0732">Signal</keyword>
<dbReference type="RefSeq" id="XP_018128417.1">
    <property type="nucleotide sequence ID" value="XM_018275657.1"/>
</dbReference>
<evidence type="ECO:0000256" key="1">
    <source>
        <dbReference type="SAM" id="SignalP"/>
    </source>
</evidence>
<dbReference type="EMBL" id="KV460241">
    <property type="protein sequence ID" value="OBT94684.1"/>
    <property type="molecule type" value="Genomic_DNA"/>
</dbReference>
<protein>
    <recommendedName>
        <fullName evidence="4">Hydrophobin</fullName>
    </recommendedName>
</protein>
<dbReference type="AlphaFoldDB" id="A0A1B8GFT3"/>
<sequence length="89" mass="9257">MLSHLFTVSILALSVVVSATAVPAVDETADAIVKRACQPACCDLLVQSHDGTLDGVQCERGGIDCPFSGQLTACCESFTLSTNAHKCTL</sequence>
<reference evidence="3" key="2">
    <citation type="journal article" date="2018" name="Nat. Commun.">
        <title>Extreme sensitivity to ultraviolet light in the fungal pathogen causing white-nose syndrome of bats.</title>
        <authorList>
            <person name="Palmer J.M."/>
            <person name="Drees K.P."/>
            <person name="Foster J.T."/>
            <person name="Lindner D.L."/>
        </authorList>
    </citation>
    <scope>NUCLEOTIDE SEQUENCE [LARGE SCALE GENOMIC DNA]</scope>
    <source>
        <strain evidence="3">UAMH 10579</strain>
    </source>
</reference>
<feature type="signal peptide" evidence="1">
    <location>
        <begin position="1"/>
        <end position="21"/>
    </location>
</feature>
<gene>
    <name evidence="2" type="ORF">VE01_06204</name>
</gene>
<evidence type="ECO:0000313" key="3">
    <source>
        <dbReference type="Proteomes" id="UP000091956"/>
    </source>
</evidence>
<accession>A0A1B8GFT3</accession>
<dbReference type="Proteomes" id="UP000091956">
    <property type="component" value="Unassembled WGS sequence"/>
</dbReference>
<organism evidence="2 3">
    <name type="scientific">Pseudogymnoascus verrucosus</name>
    <dbReference type="NCBI Taxonomy" id="342668"/>
    <lineage>
        <taxon>Eukaryota</taxon>
        <taxon>Fungi</taxon>
        <taxon>Dikarya</taxon>
        <taxon>Ascomycota</taxon>
        <taxon>Pezizomycotina</taxon>
        <taxon>Leotiomycetes</taxon>
        <taxon>Thelebolales</taxon>
        <taxon>Thelebolaceae</taxon>
        <taxon>Pseudogymnoascus</taxon>
    </lineage>
</organism>
<evidence type="ECO:0000313" key="2">
    <source>
        <dbReference type="EMBL" id="OBT94684.1"/>
    </source>
</evidence>
<feature type="chain" id="PRO_5008608540" description="Hydrophobin" evidence="1">
    <location>
        <begin position="22"/>
        <end position="89"/>
    </location>
</feature>
<name>A0A1B8GFT3_9PEZI</name>
<reference evidence="2 3" key="1">
    <citation type="submission" date="2016-03" db="EMBL/GenBank/DDBJ databases">
        <title>Comparative genomics of Pseudogymnoascus destructans, the fungus causing white-nose syndrome of bats.</title>
        <authorList>
            <person name="Palmer J.M."/>
            <person name="Drees K.P."/>
            <person name="Foster J.T."/>
            <person name="Lindner D.L."/>
        </authorList>
    </citation>
    <scope>NUCLEOTIDE SEQUENCE [LARGE SCALE GENOMIC DNA]</scope>
    <source>
        <strain evidence="2 3">UAMH 10579</strain>
    </source>
</reference>
<proteinExistence type="predicted"/>
<keyword evidence="3" id="KW-1185">Reference proteome</keyword>
<evidence type="ECO:0008006" key="4">
    <source>
        <dbReference type="Google" id="ProtNLM"/>
    </source>
</evidence>
<dbReference type="GeneID" id="28839590"/>